<keyword evidence="2" id="KW-1185">Reference proteome</keyword>
<protein>
    <recommendedName>
        <fullName evidence="3">DNA-binding protein</fullName>
    </recommendedName>
</protein>
<proteinExistence type="predicted"/>
<dbReference type="OrthoDB" id="7950977at2"/>
<comment type="caution">
    <text evidence="1">The sequence shown here is derived from an EMBL/GenBank/DDBJ whole genome shotgun (WGS) entry which is preliminary data.</text>
</comment>
<name>A0A3L6ZX47_9MICO</name>
<evidence type="ECO:0000313" key="1">
    <source>
        <dbReference type="EMBL" id="RLP72344.1"/>
    </source>
</evidence>
<reference evidence="1 2" key="1">
    <citation type="submission" date="2018-10" db="EMBL/GenBank/DDBJ databases">
        <authorList>
            <person name="Li J."/>
        </authorList>
    </citation>
    <scope>NUCLEOTIDE SEQUENCE [LARGE SCALE GENOMIC DNA]</scope>
    <source>
        <strain evidence="1 2">CCTCC AB209002</strain>
    </source>
</reference>
<dbReference type="Gene3D" id="1.10.150.20">
    <property type="entry name" value="5' to 3' exonuclease, C-terminal subdomain"/>
    <property type="match status" value="1"/>
</dbReference>
<evidence type="ECO:0000313" key="2">
    <source>
        <dbReference type="Proteomes" id="UP000270299"/>
    </source>
</evidence>
<dbReference type="RefSeq" id="WP_121672065.1">
    <property type="nucleotide sequence ID" value="NZ_BMXM01000001.1"/>
</dbReference>
<dbReference type="EMBL" id="RCUV01000005">
    <property type="protein sequence ID" value="RLP72344.1"/>
    <property type="molecule type" value="Genomic_DNA"/>
</dbReference>
<dbReference type="Proteomes" id="UP000270299">
    <property type="component" value="Unassembled WGS sequence"/>
</dbReference>
<organism evidence="1 2">
    <name type="scientific">Mycetocola manganoxydans</name>
    <dbReference type="NCBI Taxonomy" id="699879"/>
    <lineage>
        <taxon>Bacteria</taxon>
        <taxon>Bacillati</taxon>
        <taxon>Actinomycetota</taxon>
        <taxon>Actinomycetes</taxon>
        <taxon>Micrococcales</taxon>
        <taxon>Microbacteriaceae</taxon>
        <taxon>Mycetocola</taxon>
    </lineage>
</organism>
<evidence type="ECO:0008006" key="3">
    <source>
        <dbReference type="Google" id="ProtNLM"/>
    </source>
</evidence>
<dbReference type="SUPFAM" id="SSF47789">
    <property type="entry name" value="C-terminal domain of RNA polymerase alpha subunit"/>
    <property type="match status" value="1"/>
</dbReference>
<gene>
    <name evidence="1" type="ORF">D9V29_04095</name>
</gene>
<accession>A0A3L6ZX47</accession>
<sequence>MTDDGASDFPREIGTVAARSLALHGFTTFGDLACASESELLALHGVGPKAIRILGEHLAERGLSFAERGD</sequence>
<dbReference type="AlphaFoldDB" id="A0A3L6ZX47"/>